<dbReference type="VEuPathDB" id="FungiDB:BO80DRAFT_449657"/>
<organism evidence="3 4">
    <name type="scientific">Aspergillus ibericus CBS 121593</name>
    <dbReference type="NCBI Taxonomy" id="1448316"/>
    <lineage>
        <taxon>Eukaryota</taxon>
        <taxon>Fungi</taxon>
        <taxon>Dikarya</taxon>
        <taxon>Ascomycota</taxon>
        <taxon>Pezizomycotina</taxon>
        <taxon>Eurotiomycetes</taxon>
        <taxon>Eurotiomycetidae</taxon>
        <taxon>Eurotiales</taxon>
        <taxon>Aspergillaceae</taxon>
        <taxon>Aspergillus</taxon>
        <taxon>Aspergillus subgen. Circumdati</taxon>
    </lineage>
</organism>
<keyword evidence="2" id="KW-0732">Signal</keyword>
<dbReference type="EMBL" id="KZ824481">
    <property type="protein sequence ID" value="RAK96060.1"/>
    <property type="molecule type" value="Genomic_DNA"/>
</dbReference>
<protein>
    <recommendedName>
        <fullName evidence="5">GPI anchored protein</fullName>
    </recommendedName>
</protein>
<name>A0A395GKN4_9EURO</name>
<feature type="compositionally biased region" description="Polar residues" evidence="1">
    <location>
        <begin position="183"/>
        <end position="203"/>
    </location>
</feature>
<feature type="compositionally biased region" description="Low complexity" evidence="1">
    <location>
        <begin position="132"/>
        <end position="176"/>
    </location>
</feature>
<feature type="signal peptide" evidence="2">
    <location>
        <begin position="1"/>
        <end position="18"/>
    </location>
</feature>
<evidence type="ECO:0000313" key="4">
    <source>
        <dbReference type="Proteomes" id="UP000249402"/>
    </source>
</evidence>
<keyword evidence="4" id="KW-1185">Reference proteome</keyword>
<feature type="region of interest" description="Disordered" evidence="1">
    <location>
        <begin position="132"/>
        <end position="203"/>
    </location>
</feature>
<reference evidence="3 4" key="1">
    <citation type="submission" date="2018-02" db="EMBL/GenBank/DDBJ databases">
        <title>The genomes of Aspergillus section Nigri reveals drivers in fungal speciation.</title>
        <authorList>
            <consortium name="DOE Joint Genome Institute"/>
            <person name="Vesth T.C."/>
            <person name="Nybo J."/>
            <person name="Theobald S."/>
            <person name="Brandl J."/>
            <person name="Frisvad J.C."/>
            <person name="Nielsen K.F."/>
            <person name="Lyhne E.K."/>
            <person name="Kogle M.E."/>
            <person name="Kuo A."/>
            <person name="Riley R."/>
            <person name="Clum A."/>
            <person name="Nolan M."/>
            <person name="Lipzen A."/>
            <person name="Salamov A."/>
            <person name="Henrissat B."/>
            <person name="Wiebenga A."/>
            <person name="De vries R.P."/>
            <person name="Grigoriev I.V."/>
            <person name="Mortensen U.H."/>
            <person name="Andersen M.R."/>
            <person name="Baker S.E."/>
        </authorList>
    </citation>
    <scope>NUCLEOTIDE SEQUENCE [LARGE SCALE GENOMIC DNA]</scope>
    <source>
        <strain evidence="3 4">CBS 121593</strain>
    </source>
</reference>
<dbReference type="OrthoDB" id="4509553at2759"/>
<dbReference type="RefSeq" id="XP_025570388.1">
    <property type="nucleotide sequence ID" value="XM_025721757.1"/>
</dbReference>
<proteinExistence type="predicted"/>
<feature type="chain" id="PRO_5017230771" description="GPI anchored protein" evidence="2">
    <location>
        <begin position="19"/>
        <end position="233"/>
    </location>
</feature>
<dbReference type="STRING" id="1448316.A0A395GKN4"/>
<evidence type="ECO:0000313" key="3">
    <source>
        <dbReference type="EMBL" id="RAK96060.1"/>
    </source>
</evidence>
<dbReference type="AlphaFoldDB" id="A0A395GKN4"/>
<dbReference type="Proteomes" id="UP000249402">
    <property type="component" value="Unassembled WGS sequence"/>
</dbReference>
<sequence>MLLGGLLSVVLATATLYGQFTATANKVPTLIQRNYSPLEAGILDKRDTCSDGSRCIVGNCCGDGCAYNCCALDNGGVGCGLAERCEYDGNVFIGCCGNYVGGCTGEATRITIHTPYITVAGTAGGATVSAITTSESEPEITTSTSSASRTAVSSTESELPTTSSAVSISTSSGSTTPFAYPTDSANSSASRTSIPGNTKSLSTGASQTVLANGAAKMTRFDMDWLVALGALFF</sequence>
<accession>A0A395GKN4</accession>
<dbReference type="GeneID" id="37226622"/>
<evidence type="ECO:0008006" key="5">
    <source>
        <dbReference type="Google" id="ProtNLM"/>
    </source>
</evidence>
<evidence type="ECO:0000256" key="2">
    <source>
        <dbReference type="SAM" id="SignalP"/>
    </source>
</evidence>
<gene>
    <name evidence="3" type="ORF">BO80DRAFT_449657</name>
</gene>
<evidence type="ECO:0000256" key="1">
    <source>
        <dbReference type="SAM" id="MobiDB-lite"/>
    </source>
</evidence>